<evidence type="ECO:0000256" key="9">
    <source>
        <dbReference type="RuleBase" id="RU369094"/>
    </source>
</evidence>
<keyword evidence="6 9" id="KW-0804">Transcription</keyword>
<dbReference type="GO" id="GO:0003700">
    <property type="term" value="F:DNA-binding transcription factor activity"/>
    <property type="evidence" value="ECO:0007669"/>
    <property type="project" value="UniProtKB-UniRule"/>
</dbReference>
<feature type="compositionally biased region" description="Polar residues" evidence="10">
    <location>
        <begin position="154"/>
        <end position="168"/>
    </location>
</feature>
<feature type="region of interest" description="Disordered" evidence="10">
    <location>
        <begin position="13"/>
        <end position="63"/>
    </location>
</feature>
<feature type="region of interest" description="Disordered" evidence="10">
    <location>
        <begin position="296"/>
        <end position="322"/>
    </location>
</feature>
<keyword evidence="12" id="KW-1185">Reference proteome</keyword>
<keyword evidence="4 9" id="KW-0805">Transcription regulation</keyword>
<sequence length="357" mass="37986">MVFSSIPVYLDPPNWHQQQNHHRLGSGGNSSETPQLPPLPPPPPPHVGVGGGSGGGIGSIRPGSMADRARLAKLPQPEAALKCPRCESTNTKFCYFNNYSLTQPRHFCKTCRRYWTRGGALRNVPVGGGCRRNKKSKSNNRSKSPVSTERPMGGSSSTNLMINPSGSDVVSRLLPPPQQNQSSSFMLSIQNHLSRFAGGGGGGGNLGLNFSEIQVPGDIGFPMGGNSGGNNVMLPGGEADQWRLQQFPPLMGNGFDSSSSSGLYPFQVGTEGVVEPVLPPMVGESQLIRNFSSSRVSQINNNPPVKREDNHQGLNLSSSRPTLNAISENNNQFWGGSPWSTDISGGLNSSSSSSHLL</sequence>
<dbReference type="PANTHER" id="PTHR31992">
    <property type="entry name" value="DOF ZINC FINGER PROTEIN DOF1.4-RELATED"/>
    <property type="match status" value="1"/>
</dbReference>
<feature type="region of interest" description="Disordered" evidence="10">
    <location>
        <begin position="125"/>
        <end position="168"/>
    </location>
</feature>
<name>A0A6P3ZA17_ZIZJJ</name>
<protein>
    <recommendedName>
        <fullName evidence="9">Dof zinc finger protein</fullName>
    </recommendedName>
</protein>
<evidence type="ECO:0000256" key="2">
    <source>
        <dbReference type="ARBA" id="ARBA00022771"/>
    </source>
</evidence>
<evidence type="ECO:0000256" key="10">
    <source>
        <dbReference type="SAM" id="MobiDB-lite"/>
    </source>
</evidence>
<dbReference type="GO" id="GO:0005634">
    <property type="term" value="C:nucleus"/>
    <property type="evidence" value="ECO:0007669"/>
    <property type="project" value="UniProtKB-SubCell"/>
</dbReference>
<comment type="subcellular location">
    <subcellularLocation>
        <location evidence="8 9">Nucleus</location>
    </subcellularLocation>
</comment>
<dbReference type="PROSITE" id="PS01361">
    <property type="entry name" value="ZF_DOF_1"/>
    <property type="match status" value="1"/>
</dbReference>
<keyword evidence="7 8" id="KW-0539">Nucleus</keyword>
<evidence type="ECO:0000259" key="11">
    <source>
        <dbReference type="PROSITE" id="PS50884"/>
    </source>
</evidence>
<dbReference type="GO" id="GO:0008270">
    <property type="term" value="F:zinc ion binding"/>
    <property type="evidence" value="ECO:0007669"/>
    <property type="project" value="UniProtKB-KW"/>
</dbReference>
<dbReference type="GeneID" id="107411096"/>
<dbReference type="KEGG" id="zju:107411096"/>
<keyword evidence="3 9" id="KW-0862">Zinc</keyword>
<dbReference type="InParanoid" id="A0A6P3ZA17"/>
<feature type="compositionally biased region" description="Basic residues" evidence="10">
    <location>
        <begin position="131"/>
        <end position="140"/>
    </location>
</feature>
<dbReference type="InterPro" id="IPR045174">
    <property type="entry name" value="Dof"/>
</dbReference>
<organism evidence="12 13">
    <name type="scientific">Ziziphus jujuba</name>
    <name type="common">Chinese jujube</name>
    <name type="synonym">Ziziphus sativa</name>
    <dbReference type="NCBI Taxonomy" id="326968"/>
    <lineage>
        <taxon>Eukaryota</taxon>
        <taxon>Viridiplantae</taxon>
        <taxon>Streptophyta</taxon>
        <taxon>Embryophyta</taxon>
        <taxon>Tracheophyta</taxon>
        <taxon>Spermatophyta</taxon>
        <taxon>Magnoliopsida</taxon>
        <taxon>eudicotyledons</taxon>
        <taxon>Gunneridae</taxon>
        <taxon>Pentapetalae</taxon>
        <taxon>rosids</taxon>
        <taxon>fabids</taxon>
        <taxon>Rosales</taxon>
        <taxon>Rhamnaceae</taxon>
        <taxon>Paliureae</taxon>
        <taxon>Ziziphus</taxon>
    </lineage>
</organism>
<dbReference type="PROSITE" id="PS50884">
    <property type="entry name" value="ZF_DOF_2"/>
    <property type="match status" value="1"/>
</dbReference>
<keyword evidence="5 8" id="KW-0238">DNA-binding</keyword>
<dbReference type="AlphaFoldDB" id="A0A6P3ZA17"/>
<dbReference type="PANTHER" id="PTHR31992:SF351">
    <property type="entry name" value="DOF ZINC FINGER PROTEIN"/>
    <property type="match status" value="1"/>
</dbReference>
<keyword evidence="1 9" id="KW-0479">Metal-binding</keyword>
<dbReference type="Pfam" id="PF02701">
    <property type="entry name" value="Zn_ribbon_Dof"/>
    <property type="match status" value="1"/>
</dbReference>
<proteinExistence type="predicted"/>
<dbReference type="RefSeq" id="XP_015874093.1">
    <property type="nucleotide sequence ID" value="XM_016018607.4"/>
</dbReference>
<keyword evidence="2 8" id="KW-0863">Zinc-finger</keyword>
<evidence type="ECO:0000256" key="1">
    <source>
        <dbReference type="ARBA" id="ARBA00022723"/>
    </source>
</evidence>
<evidence type="ECO:0000256" key="5">
    <source>
        <dbReference type="ARBA" id="ARBA00023125"/>
    </source>
</evidence>
<gene>
    <name evidence="13" type="primary">LOC107411096</name>
</gene>
<reference evidence="13" key="1">
    <citation type="submission" date="2025-08" db="UniProtKB">
        <authorList>
            <consortium name="RefSeq"/>
        </authorList>
    </citation>
    <scope>IDENTIFICATION</scope>
    <source>
        <tissue evidence="13">Seedling</tissue>
    </source>
</reference>
<feature type="compositionally biased region" description="Pro residues" evidence="10">
    <location>
        <begin position="35"/>
        <end position="46"/>
    </location>
</feature>
<evidence type="ECO:0000256" key="8">
    <source>
        <dbReference type="PROSITE-ProRule" id="PRU00071"/>
    </source>
</evidence>
<feature type="compositionally biased region" description="Polar residues" evidence="10">
    <location>
        <begin position="312"/>
        <end position="322"/>
    </location>
</feature>
<dbReference type="FunCoup" id="A0A6P3ZA17">
    <property type="interactions" value="611"/>
</dbReference>
<evidence type="ECO:0000256" key="6">
    <source>
        <dbReference type="ARBA" id="ARBA00023163"/>
    </source>
</evidence>
<comment type="function">
    <text evidence="9">Transcription factor that binds specifically to a 5'-AA[AG]G-3' consensus core sequence.</text>
</comment>
<dbReference type="Proteomes" id="UP001652623">
    <property type="component" value="Chromosome 10"/>
</dbReference>
<evidence type="ECO:0000313" key="13">
    <source>
        <dbReference type="RefSeq" id="XP_015874093.1"/>
    </source>
</evidence>
<dbReference type="GO" id="GO:0003677">
    <property type="term" value="F:DNA binding"/>
    <property type="evidence" value="ECO:0007669"/>
    <property type="project" value="UniProtKB-UniRule"/>
</dbReference>
<feature type="domain" description="Dof-type" evidence="11">
    <location>
        <begin position="81"/>
        <end position="135"/>
    </location>
</feature>
<evidence type="ECO:0000256" key="7">
    <source>
        <dbReference type="ARBA" id="ARBA00023242"/>
    </source>
</evidence>
<evidence type="ECO:0000256" key="4">
    <source>
        <dbReference type="ARBA" id="ARBA00023015"/>
    </source>
</evidence>
<dbReference type="InterPro" id="IPR003851">
    <property type="entry name" value="Znf_Dof"/>
</dbReference>
<evidence type="ECO:0000256" key="3">
    <source>
        <dbReference type="ARBA" id="ARBA00022833"/>
    </source>
</evidence>
<evidence type="ECO:0000313" key="12">
    <source>
        <dbReference type="Proteomes" id="UP001652623"/>
    </source>
</evidence>
<accession>A0A6P3ZA17</accession>
<feature type="compositionally biased region" description="Gly residues" evidence="10">
    <location>
        <begin position="48"/>
        <end position="58"/>
    </location>
</feature>